<dbReference type="InterPro" id="IPR004117">
    <property type="entry name" value="7tm6_olfct_rcpt"/>
</dbReference>
<proteinExistence type="predicted"/>
<dbReference type="GO" id="GO:0005549">
    <property type="term" value="F:odorant binding"/>
    <property type="evidence" value="ECO:0007669"/>
    <property type="project" value="InterPro"/>
</dbReference>
<evidence type="ECO:0000256" key="1">
    <source>
        <dbReference type="ARBA" id="ARBA00004141"/>
    </source>
</evidence>
<name>A0A833RU92_9HYME</name>
<evidence type="ECO:0000256" key="3">
    <source>
        <dbReference type="ARBA" id="ARBA00022692"/>
    </source>
</evidence>
<keyword evidence="6 9" id="KW-0472">Membrane</keyword>
<comment type="caution">
    <text evidence="10">The sequence shown here is derived from an EMBL/GenBank/DDBJ whole genome shotgun (WGS) entry which is preliminary data.</text>
</comment>
<protein>
    <recommendedName>
        <fullName evidence="12">Odorant receptor</fullName>
    </recommendedName>
</protein>
<keyword evidence="8" id="KW-0807">Transducer</keyword>
<evidence type="ECO:0000256" key="9">
    <source>
        <dbReference type="SAM" id="Phobius"/>
    </source>
</evidence>
<comment type="subcellular location">
    <subcellularLocation>
        <location evidence="1">Membrane</location>
        <topology evidence="1">Multi-pass membrane protein</topology>
    </subcellularLocation>
</comment>
<keyword evidence="7" id="KW-0675">Receptor</keyword>
<evidence type="ECO:0000256" key="6">
    <source>
        <dbReference type="ARBA" id="ARBA00023136"/>
    </source>
</evidence>
<gene>
    <name evidence="10" type="ORF">E2986_11917</name>
</gene>
<evidence type="ECO:0008006" key="12">
    <source>
        <dbReference type="Google" id="ProtNLM"/>
    </source>
</evidence>
<keyword evidence="3 9" id="KW-0812">Transmembrane</keyword>
<dbReference type="GO" id="GO:0007165">
    <property type="term" value="P:signal transduction"/>
    <property type="evidence" value="ECO:0007669"/>
    <property type="project" value="UniProtKB-KW"/>
</dbReference>
<evidence type="ECO:0000256" key="5">
    <source>
        <dbReference type="ARBA" id="ARBA00022989"/>
    </source>
</evidence>
<dbReference type="Pfam" id="PF02949">
    <property type="entry name" value="7tm_6"/>
    <property type="match status" value="1"/>
</dbReference>
<evidence type="ECO:0000313" key="11">
    <source>
        <dbReference type="Proteomes" id="UP000655588"/>
    </source>
</evidence>
<keyword evidence="11" id="KW-1185">Reference proteome</keyword>
<dbReference type="Proteomes" id="UP000655588">
    <property type="component" value="Unassembled WGS sequence"/>
</dbReference>
<feature type="transmembrane region" description="Helical" evidence="9">
    <location>
        <begin position="44"/>
        <end position="62"/>
    </location>
</feature>
<dbReference type="GO" id="GO:0004984">
    <property type="term" value="F:olfactory receptor activity"/>
    <property type="evidence" value="ECO:0007669"/>
    <property type="project" value="InterPro"/>
</dbReference>
<evidence type="ECO:0000256" key="7">
    <source>
        <dbReference type="ARBA" id="ARBA00023170"/>
    </source>
</evidence>
<dbReference type="AlphaFoldDB" id="A0A833RU92"/>
<evidence type="ECO:0000256" key="2">
    <source>
        <dbReference type="ARBA" id="ARBA00022606"/>
    </source>
</evidence>
<accession>A0A833RU92</accession>
<reference evidence="10" key="1">
    <citation type="submission" date="2019-11" db="EMBL/GenBank/DDBJ databases">
        <title>The nuclear and mitochondrial genomes of Frieseomelitta varia - a highly eusocial stingless bee (Meliponini) with a permanently sterile worker caste.</title>
        <authorList>
            <person name="Freitas F.C.P."/>
            <person name="Lourenco A.P."/>
            <person name="Nunes F.M.F."/>
            <person name="Paschoal A.R."/>
            <person name="Abreu F.C.P."/>
            <person name="Barbin F.O."/>
            <person name="Bataglia L."/>
            <person name="Cardoso-Junior C.A.M."/>
            <person name="Cervoni M.S."/>
            <person name="Silva S.R."/>
            <person name="Dalarmi F."/>
            <person name="Del Lama M.A."/>
            <person name="Depintor T.S."/>
            <person name="Ferreira K.M."/>
            <person name="Goria P.S."/>
            <person name="Jaskot M.C."/>
            <person name="Lago D.C."/>
            <person name="Luna-Lucena D."/>
            <person name="Moda L.M."/>
            <person name="Nascimento L."/>
            <person name="Pedrino M."/>
            <person name="Rabico F.O."/>
            <person name="Sanches F.C."/>
            <person name="Santos D.E."/>
            <person name="Santos C.G."/>
            <person name="Vieira J."/>
            <person name="Lopes T.F."/>
            <person name="Barchuk A.R."/>
            <person name="Hartfelder K."/>
            <person name="Simoes Z.L.P."/>
            <person name="Bitondi M.M.G."/>
            <person name="Pinheiro D.G."/>
        </authorList>
    </citation>
    <scope>NUCLEOTIDE SEQUENCE</scope>
    <source>
        <strain evidence="10">USP_RPSP 00005682</strain>
        <tissue evidence="10">Whole individual</tissue>
    </source>
</reference>
<keyword evidence="5 9" id="KW-1133">Transmembrane helix</keyword>
<dbReference type="GO" id="GO:0016020">
    <property type="term" value="C:membrane"/>
    <property type="evidence" value="ECO:0007669"/>
    <property type="project" value="UniProtKB-SubCell"/>
</dbReference>
<keyword evidence="2" id="KW-0716">Sensory transduction</keyword>
<keyword evidence="4" id="KW-0552">Olfaction</keyword>
<evidence type="ECO:0000256" key="4">
    <source>
        <dbReference type="ARBA" id="ARBA00022725"/>
    </source>
</evidence>
<sequence>MNDESFSGAEYDRLIKPIMITAKIISIWPLAEDSSKRAILFRRIHLFCMFFLVIVMSVAVTADVVHNIDNLDEATECALICTAFYLCVVRLLVYTSHQEDMLYVVNTMRKDWVSSSHEDRAILAERTMFAFRLVKYFISTVAVTISEAVGDSAYGSGWIGSGYCQTLRIMMMRARIPNKITAAKFYAMSLESFSAIPRQTEREDRSTSQVGKFENIRKKIGKKKNARLVGGNVISRNEVTDES</sequence>
<organism evidence="10 11">
    <name type="scientific">Frieseomelitta varia</name>
    <dbReference type="NCBI Taxonomy" id="561572"/>
    <lineage>
        <taxon>Eukaryota</taxon>
        <taxon>Metazoa</taxon>
        <taxon>Ecdysozoa</taxon>
        <taxon>Arthropoda</taxon>
        <taxon>Hexapoda</taxon>
        <taxon>Insecta</taxon>
        <taxon>Pterygota</taxon>
        <taxon>Neoptera</taxon>
        <taxon>Endopterygota</taxon>
        <taxon>Hymenoptera</taxon>
        <taxon>Apocrita</taxon>
        <taxon>Aculeata</taxon>
        <taxon>Apoidea</taxon>
        <taxon>Anthophila</taxon>
        <taxon>Apidae</taxon>
        <taxon>Frieseomelitta</taxon>
    </lineage>
</organism>
<dbReference type="EMBL" id="WNWW01000168">
    <property type="protein sequence ID" value="KAF3429264.1"/>
    <property type="molecule type" value="Genomic_DNA"/>
</dbReference>
<feature type="transmembrane region" description="Helical" evidence="9">
    <location>
        <begin position="74"/>
        <end position="93"/>
    </location>
</feature>
<evidence type="ECO:0000256" key="8">
    <source>
        <dbReference type="ARBA" id="ARBA00023224"/>
    </source>
</evidence>
<evidence type="ECO:0000313" key="10">
    <source>
        <dbReference type="EMBL" id="KAF3429264.1"/>
    </source>
</evidence>